<name>R9R8K9_PYRTE</name>
<reference evidence="1" key="1">
    <citation type="journal article" date="2013" name="Plant Biotechnol. Rep.">
        <title>Complete sequence and genetic features of the mitochondrial genome of Pyropia tenera (Rhodophyta).</title>
        <authorList>
            <person name="Hwang M.S."/>
            <person name="Kim S.-O."/>
            <person name="Ha D.-S."/>
            <person name="Lee J.E."/>
            <person name="Lee S.-R."/>
        </authorList>
    </citation>
    <scope>NUCLEOTIDE SEQUENCE</scope>
</reference>
<dbReference type="RefSeq" id="YP_008083552.1">
    <property type="nucleotide sequence ID" value="NC_021475.1"/>
</dbReference>
<protein>
    <submittedName>
        <fullName evidence="1">Uncharacterized protein</fullName>
    </submittedName>
</protein>
<organism evidence="1">
    <name type="scientific">Pyropia tenera</name>
    <name type="common">Nori</name>
    <name type="synonym">Porphyra tenera</name>
    <dbReference type="NCBI Taxonomy" id="2785"/>
    <lineage>
        <taxon>Eukaryota</taxon>
        <taxon>Rhodophyta</taxon>
        <taxon>Bangiophyceae</taxon>
        <taxon>Bangiales</taxon>
        <taxon>Bangiaceae</taxon>
        <taxon>Pyropia</taxon>
    </lineage>
</organism>
<evidence type="ECO:0000313" key="1">
    <source>
        <dbReference type="EMBL" id="AGL96404.1"/>
    </source>
</evidence>
<sequence>MVFVSKSKFWSIHHSNSYRTCGNTVLLFNSLKTKLICTSPYFFRPHHFSFYNLDPLRLWYKSNFWWKFMKLFKNSLFFHLICLRTHISK</sequence>
<dbReference type="EMBL" id="KC750917">
    <property type="protein sequence ID" value="AGL96404.1"/>
    <property type="molecule type" value="Genomic_DNA"/>
</dbReference>
<geneLocation type="mitochondrion" evidence="1"/>
<gene>
    <name evidence="1" type="primary">orf89</name>
</gene>
<dbReference type="AlphaFoldDB" id="R9R8K9"/>
<dbReference type="GeneID" id="15825953"/>
<proteinExistence type="predicted"/>
<accession>R9R8K9</accession>
<keyword evidence="1" id="KW-0496">Mitochondrion</keyword>